<dbReference type="AlphaFoldDB" id="A0A4U6QB09"/>
<feature type="DNA-binding region" description="H-T-H motif" evidence="4">
    <location>
        <begin position="13"/>
        <end position="32"/>
    </location>
</feature>
<dbReference type="InterPro" id="IPR004111">
    <property type="entry name" value="Repressor_TetR_C"/>
</dbReference>
<reference evidence="6 7" key="1">
    <citation type="submission" date="2019-05" db="EMBL/GenBank/DDBJ databases">
        <title>Nakamurella sp. N5BH11, whole genome shotgun sequence.</title>
        <authorList>
            <person name="Tuo L."/>
        </authorList>
    </citation>
    <scope>NUCLEOTIDE SEQUENCE [LARGE SCALE GENOMIC DNA]</scope>
    <source>
        <strain evidence="6 7">N5BH11</strain>
    </source>
</reference>
<dbReference type="Gene3D" id="1.10.10.60">
    <property type="entry name" value="Homeodomain-like"/>
    <property type="match status" value="1"/>
</dbReference>
<keyword evidence="1" id="KW-0805">Transcription regulation</keyword>
<dbReference type="OrthoDB" id="329481at2"/>
<dbReference type="InterPro" id="IPR009057">
    <property type="entry name" value="Homeodomain-like_sf"/>
</dbReference>
<keyword evidence="2 4" id="KW-0238">DNA-binding</keyword>
<dbReference type="Pfam" id="PF02909">
    <property type="entry name" value="TetR_C_1"/>
    <property type="match status" value="1"/>
</dbReference>
<keyword evidence="7" id="KW-1185">Reference proteome</keyword>
<protein>
    <submittedName>
        <fullName evidence="6">TetR/AcrR family transcriptional regulator</fullName>
    </submittedName>
</protein>
<dbReference type="SUPFAM" id="SSF46689">
    <property type="entry name" value="Homeodomain-like"/>
    <property type="match status" value="1"/>
</dbReference>
<dbReference type="Gene3D" id="1.10.357.10">
    <property type="entry name" value="Tetracycline Repressor, domain 2"/>
    <property type="match status" value="1"/>
</dbReference>
<dbReference type="PROSITE" id="PS50977">
    <property type="entry name" value="HTH_TETR_2"/>
    <property type="match status" value="1"/>
</dbReference>
<dbReference type="GO" id="GO:0003677">
    <property type="term" value="F:DNA binding"/>
    <property type="evidence" value="ECO:0007669"/>
    <property type="project" value="UniProtKB-UniRule"/>
</dbReference>
<sequence>MSLIDEFGLKALTMRRLGEYLDVEAMAIYHHIRGREQLLDAVVEAVIDELYADPEVHLHSTEWQEYLYRLAHGVRRIALAHPEVFPLVCTRPPEAPWVRPPLRSLRWMESFLETLHRCGFSDGAAVAAYQAFSSFLLGNLLLEVANKGVDISPVEQADVDQPSPPDGLDSYPRLRQLQPLLSRDRSAEIFAESLEVLTDHLENLGKR</sequence>
<dbReference type="Proteomes" id="UP000306985">
    <property type="component" value="Unassembled WGS sequence"/>
</dbReference>
<evidence type="ECO:0000256" key="4">
    <source>
        <dbReference type="PROSITE-ProRule" id="PRU00335"/>
    </source>
</evidence>
<dbReference type="SUPFAM" id="SSF48498">
    <property type="entry name" value="Tetracyclin repressor-like, C-terminal domain"/>
    <property type="match status" value="1"/>
</dbReference>
<dbReference type="InterPro" id="IPR001647">
    <property type="entry name" value="HTH_TetR"/>
</dbReference>
<evidence type="ECO:0000256" key="1">
    <source>
        <dbReference type="ARBA" id="ARBA00023015"/>
    </source>
</evidence>
<gene>
    <name evidence="6" type="ORF">FDO65_18615</name>
</gene>
<dbReference type="EMBL" id="SZZH01000006">
    <property type="protein sequence ID" value="TKV57140.1"/>
    <property type="molecule type" value="Genomic_DNA"/>
</dbReference>
<keyword evidence="3" id="KW-0804">Transcription</keyword>
<organism evidence="6 7">
    <name type="scientific">Nakamurella flava</name>
    <dbReference type="NCBI Taxonomy" id="2576308"/>
    <lineage>
        <taxon>Bacteria</taxon>
        <taxon>Bacillati</taxon>
        <taxon>Actinomycetota</taxon>
        <taxon>Actinomycetes</taxon>
        <taxon>Nakamurellales</taxon>
        <taxon>Nakamurellaceae</taxon>
        <taxon>Nakamurella</taxon>
    </lineage>
</organism>
<name>A0A4U6QB09_9ACTN</name>
<dbReference type="InterPro" id="IPR036271">
    <property type="entry name" value="Tet_transcr_reg_TetR-rel_C_sf"/>
</dbReference>
<dbReference type="Pfam" id="PF00440">
    <property type="entry name" value="TetR_N"/>
    <property type="match status" value="1"/>
</dbReference>
<evidence type="ECO:0000256" key="3">
    <source>
        <dbReference type="ARBA" id="ARBA00023163"/>
    </source>
</evidence>
<feature type="domain" description="HTH tetR-type" evidence="5">
    <location>
        <begin position="1"/>
        <end position="50"/>
    </location>
</feature>
<evidence type="ECO:0000256" key="2">
    <source>
        <dbReference type="ARBA" id="ARBA00023125"/>
    </source>
</evidence>
<dbReference type="GO" id="GO:0045892">
    <property type="term" value="P:negative regulation of DNA-templated transcription"/>
    <property type="evidence" value="ECO:0007669"/>
    <property type="project" value="InterPro"/>
</dbReference>
<comment type="caution">
    <text evidence="6">The sequence shown here is derived from an EMBL/GenBank/DDBJ whole genome shotgun (WGS) entry which is preliminary data.</text>
</comment>
<accession>A0A4U6QB09</accession>
<evidence type="ECO:0000259" key="5">
    <source>
        <dbReference type="PROSITE" id="PS50977"/>
    </source>
</evidence>
<evidence type="ECO:0000313" key="7">
    <source>
        <dbReference type="Proteomes" id="UP000306985"/>
    </source>
</evidence>
<proteinExistence type="predicted"/>
<evidence type="ECO:0000313" key="6">
    <source>
        <dbReference type="EMBL" id="TKV57140.1"/>
    </source>
</evidence>